<sequence length="88" mass="10616">MRYNPEQETTDIFSKKIARKKIHIQDTGFTIPEILVYFQLIRQLPPEYNLVQILHCLEDDNLIVQNVTEQFLTKYGRIELKHEREKKD</sequence>
<evidence type="ECO:0000313" key="1">
    <source>
        <dbReference type="EMBL" id="GIY29604.1"/>
    </source>
</evidence>
<organism evidence="1 2">
    <name type="scientific">Caerostris darwini</name>
    <dbReference type="NCBI Taxonomy" id="1538125"/>
    <lineage>
        <taxon>Eukaryota</taxon>
        <taxon>Metazoa</taxon>
        <taxon>Ecdysozoa</taxon>
        <taxon>Arthropoda</taxon>
        <taxon>Chelicerata</taxon>
        <taxon>Arachnida</taxon>
        <taxon>Araneae</taxon>
        <taxon>Araneomorphae</taxon>
        <taxon>Entelegynae</taxon>
        <taxon>Araneoidea</taxon>
        <taxon>Araneidae</taxon>
        <taxon>Caerostris</taxon>
    </lineage>
</organism>
<proteinExistence type="predicted"/>
<dbReference type="EMBL" id="BPLQ01007333">
    <property type="protein sequence ID" value="GIY29604.1"/>
    <property type="molecule type" value="Genomic_DNA"/>
</dbReference>
<gene>
    <name evidence="1" type="ORF">CDAR_488651</name>
</gene>
<evidence type="ECO:0000313" key="2">
    <source>
        <dbReference type="Proteomes" id="UP001054837"/>
    </source>
</evidence>
<protein>
    <submittedName>
        <fullName evidence="1">Uncharacterized protein</fullName>
    </submittedName>
</protein>
<comment type="caution">
    <text evidence="1">The sequence shown here is derived from an EMBL/GenBank/DDBJ whole genome shotgun (WGS) entry which is preliminary data.</text>
</comment>
<name>A0AAV4S9H8_9ARAC</name>
<reference evidence="1 2" key="1">
    <citation type="submission" date="2021-06" db="EMBL/GenBank/DDBJ databases">
        <title>Caerostris darwini draft genome.</title>
        <authorList>
            <person name="Kono N."/>
            <person name="Arakawa K."/>
        </authorList>
    </citation>
    <scope>NUCLEOTIDE SEQUENCE [LARGE SCALE GENOMIC DNA]</scope>
</reference>
<keyword evidence="2" id="KW-1185">Reference proteome</keyword>
<dbReference type="AlphaFoldDB" id="A0AAV4S9H8"/>
<accession>A0AAV4S9H8</accession>
<dbReference type="Proteomes" id="UP001054837">
    <property type="component" value="Unassembled WGS sequence"/>
</dbReference>